<feature type="compositionally biased region" description="Basic and acidic residues" evidence="1">
    <location>
        <begin position="124"/>
        <end position="134"/>
    </location>
</feature>
<feature type="compositionally biased region" description="Basic and acidic residues" evidence="1">
    <location>
        <begin position="162"/>
        <end position="192"/>
    </location>
</feature>
<feature type="region of interest" description="Disordered" evidence="1">
    <location>
        <begin position="1"/>
        <end position="67"/>
    </location>
</feature>
<evidence type="ECO:0000313" key="3">
    <source>
        <dbReference type="Proteomes" id="UP000603227"/>
    </source>
</evidence>
<reference evidence="2" key="1">
    <citation type="journal article" date="2014" name="Int. J. Syst. Evol. Microbiol.">
        <title>Complete genome sequence of Corynebacterium casei LMG S-19264T (=DSM 44701T), isolated from a smear-ripened cheese.</title>
        <authorList>
            <consortium name="US DOE Joint Genome Institute (JGI-PGF)"/>
            <person name="Walter F."/>
            <person name="Albersmeier A."/>
            <person name="Kalinowski J."/>
            <person name="Ruckert C."/>
        </authorList>
    </citation>
    <scope>NUCLEOTIDE SEQUENCE</scope>
    <source>
        <strain evidence="2">CGMCC 4.7403</strain>
    </source>
</reference>
<reference evidence="2" key="2">
    <citation type="submission" date="2020-09" db="EMBL/GenBank/DDBJ databases">
        <authorList>
            <person name="Sun Q."/>
            <person name="Zhou Y."/>
        </authorList>
    </citation>
    <scope>NUCLEOTIDE SEQUENCE</scope>
    <source>
        <strain evidence="2">CGMCC 4.7403</strain>
    </source>
</reference>
<gene>
    <name evidence="2" type="ORF">GCM10017771_11930</name>
</gene>
<feature type="region of interest" description="Disordered" evidence="1">
    <location>
        <begin position="101"/>
        <end position="217"/>
    </location>
</feature>
<dbReference type="Proteomes" id="UP000603227">
    <property type="component" value="Unassembled WGS sequence"/>
</dbReference>
<dbReference type="EMBL" id="BNAT01000003">
    <property type="protein sequence ID" value="GHH83953.1"/>
    <property type="molecule type" value="Genomic_DNA"/>
</dbReference>
<evidence type="ECO:0000256" key="1">
    <source>
        <dbReference type="SAM" id="MobiDB-lite"/>
    </source>
</evidence>
<feature type="compositionally biased region" description="Basic and acidic residues" evidence="1">
    <location>
        <begin position="26"/>
        <end position="36"/>
    </location>
</feature>
<accession>A0A919L4Q5</accession>
<protein>
    <submittedName>
        <fullName evidence="2">Uncharacterized protein</fullName>
    </submittedName>
</protein>
<sequence>MKDGGQGQDEEGSGAGADEAVVEADADPREADRGEDAACGDGAGGGGGAEGGAEITKAPTASNTTMTTGFRMSVLIPAATKAPAVEPARAARPIRTAIRTSTGVRRAYSPTASRAWEVPPSPRRRADDRDRLLTERVLGGRGAVRQTEEEREEEQQPAATHHGVDPSGREGGEAQDDDHGQRYVGHDRDPMGRGRCAVHRPEGSLRLRAEAAARARA</sequence>
<feature type="compositionally biased region" description="Gly residues" evidence="1">
    <location>
        <begin position="41"/>
        <end position="51"/>
    </location>
</feature>
<dbReference type="AlphaFoldDB" id="A0A919L4Q5"/>
<evidence type="ECO:0000313" key="2">
    <source>
        <dbReference type="EMBL" id="GHH83953.1"/>
    </source>
</evidence>
<comment type="caution">
    <text evidence="2">The sequence shown here is derived from an EMBL/GenBank/DDBJ whole genome shotgun (WGS) entry which is preliminary data.</text>
</comment>
<proteinExistence type="predicted"/>
<organism evidence="2 3">
    <name type="scientific">Streptomyces capitiformicae</name>
    <dbReference type="NCBI Taxonomy" id="2014920"/>
    <lineage>
        <taxon>Bacteria</taxon>
        <taxon>Bacillati</taxon>
        <taxon>Actinomycetota</taxon>
        <taxon>Actinomycetes</taxon>
        <taxon>Kitasatosporales</taxon>
        <taxon>Streptomycetaceae</taxon>
        <taxon>Streptomyces</taxon>
    </lineage>
</organism>
<feature type="compositionally biased region" description="Basic and acidic residues" evidence="1">
    <location>
        <begin position="199"/>
        <end position="217"/>
    </location>
</feature>
<name>A0A919L4Q5_9ACTN</name>
<keyword evidence="3" id="KW-1185">Reference proteome</keyword>